<evidence type="ECO:0000259" key="1">
    <source>
        <dbReference type="PROSITE" id="PS50097"/>
    </source>
</evidence>
<keyword evidence="3" id="KW-1185">Reference proteome</keyword>
<name>M3D580_SPHMS</name>
<dbReference type="Gene3D" id="3.30.710.10">
    <property type="entry name" value="Potassium Channel Kv1.1, Chain A"/>
    <property type="match status" value="1"/>
</dbReference>
<dbReference type="Pfam" id="PF00651">
    <property type="entry name" value="BTB"/>
    <property type="match status" value="1"/>
</dbReference>
<dbReference type="InterPro" id="IPR011333">
    <property type="entry name" value="SKP1/BTB/POZ_sf"/>
</dbReference>
<dbReference type="Proteomes" id="UP000016931">
    <property type="component" value="Unassembled WGS sequence"/>
</dbReference>
<dbReference type="eggNOG" id="ENOG502TAM4">
    <property type="taxonomic scope" value="Eukaryota"/>
</dbReference>
<reference evidence="2 3" key="1">
    <citation type="journal article" date="2012" name="PLoS Pathog.">
        <title>Diverse lifestyles and strategies of plant pathogenesis encoded in the genomes of eighteen Dothideomycetes fungi.</title>
        <authorList>
            <person name="Ohm R.A."/>
            <person name="Feau N."/>
            <person name="Henrissat B."/>
            <person name="Schoch C.L."/>
            <person name="Horwitz B.A."/>
            <person name="Barry K.W."/>
            <person name="Condon B.J."/>
            <person name="Copeland A.C."/>
            <person name="Dhillon B."/>
            <person name="Glaser F."/>
            <person name="Hesse C.N."/>
            <person name="Kosti I."/>
            <person name="LaButti K."/>
            <person name="Lindquist E.A."/>
            <person name="Lucas S."/>
            <person name="Salamov A.A."/>
            <person name="Bradshaw R.E."/>
            <person name="Ciuffetti L."/>
            <person name="Hamelin R.C."/>
            <person name="Kema G.H.J."/>
            <person name="Lawrence C."/>
            <person name="Scott J.A."/>
            <person name="Spatafora J.W."/>
            <person name="Turgeon B.G."/>
            <person name="de Wit P.J.G.M."/>
            <person name="Zhong S."/>
            <person name="Goodwin S.B."/>
            <person name="Grigoriev I.V."/>
        </authorList>
    </citation>
    <scope>NUCLEOTIDE SEQUENCE [LARGE SCALE GENOMIC DNA]</scope>
    <source>
        <strain evidence="2 3">SO2202</strain>
    </source>
</reference>
<evidence type="ECO:0000313" key="3">
    <source>
        <dbReference type="Proteomes" id="UP000016931"/>
    </source>
</evidence>
<evidence type="ECO:0000313" key="2">
    <source>
        <dbReference type="EMBL" id="EMF13039.1"/>
    </source>
</evidence>
<organism evidence="2 3">
    <name type="scientific">Sphaerulina musiva (strain SO2202)</name>
    <name type="common">Poplar stem canker fungus</name>
    <name type="synonym">Septoria musiva</name>
    <dbReference type="NCBI Taxonomy" id="692275"/>
    <lineage>
        <taxon>Eukaryota</taxon>
        <taxon>Fungi</taxon>
        <taxon>Dikarya</taxon>
        <taxon>Ascomycota</taxon>
        <taxon>Pezizomycotina</taxon>
        <taxon>Dothideomycetes</taxon>
        <taxon>Dothideomycetidae</taxon>
        <taxon>Mycosphaerellales</taxon>
        <taxon>Mycosphaerellaceae</taxon>
        <taxon>Sphaerulina</taxon>
    </lineage>
</organism>
<dbReference type="AlphaFoldDB" id="M3D580"/>
<dbReference type="HOGENOM" id="CLU_1225449_0_0_1"/>
<dbReference type="SUPFAM" id="SSF54695">
    <property type="entry name" value="POZ domain"/>
    <property type="match status" value="1"/>
</dbReference>
<proteinExistence type="predicted"/>
<dbReference type="SMART" id="SM00225">
    <property type="entry name" value="BTB"/>
    <property type="match status" value="1"/>
</dbReference>
<dbReference type="PANTHER" id="PTHR47843:SF5">
    <property type="entry name" value="BTB_POZ DOMAIN PROTEIN"/>
    <property type="match status" value="1"/>
</dbReference>
<dbReference type="GeneID" id="27902755"/>
<protein>
    <recommendedName>
        <fullName evidence="1">BTB domain-containing protein</fullName>
    </recommendedName>
</protein>
<sequence>MAPNDALKHMWETGDWSDLTIIAGGRHFKVHKSVVCHGSPVIKAACSRDWEEARTGIINLPESASVIEELLATLYDVSSPYMERESGIMDAYENLSFRIAADKYHVGRLLVRTESDFIESIRDGAWSENTMLLIDLGIQIYDLDCSAVTFQQSLIALLWATTLNLKYVLLEQAAWNKLVACTLYHHDLMRFMSTCAGNLEDKEKMGNFRCGRSAKKIAPIVDEDSE</sequence>
<dbReference type="PROSITE" id="PS50097">
    <property type="entry name" value="BTB"/>
    <property type="match status" value="1"/>
</dbReference>
<dbReference type="InterPro" id="IPR000210">
    <property type="entry name" value="BTB/POZ_dom"/>
</dbReference>
<dbReference type="PANTHER" id="PTHR47843">
    <property type="entry name" value="BTB DOMAIN-CONTAINING PROTEIN-RELATED"/>
    <property type="match status" value="1"/>
</dbReference>
<dbReference type="OrthoDB" id="3644790at2759"/>
<dbReference type="STRING" id="692275.M3D580"/>
<accession>M3D580</accession>
<dbReference type="RefSeq" id="XP_016761160.1">
    <property type="nucleotide sequence ID" value="XM_016905618.1"/>
</dbReference>
<feature type="domain" description="BTB" evidence="1">
    <location>
        <begin position="17"/>
        <end position="83"/>
    </location>
</feature>
<gene>
    <name evidence="2" type="ORF">SEPMUDRAFT_149541</name>
</gene>
<dbReference type="EMBL" id="KB456264">
    <property type="protein sequence ID" value="EMF13039.1"/>
    <property type="molecule type" value="Genomic_DNA"/>
</dbReference>